<dbReference type="SUPFAM" id="SSF52833">
    <property type="entry name" value="Thioredoxin-like"/>
    <property type="match status" value="1"/>
</dbReference>
<dbReference type="InterPro" id="IPR036249">
    <property type="entry name" value="Thioredoxin-like_sf"/>
</dbReference>
<evidence type="ECO:0000313" key="2">
    <source>
        <dbReference type="EMBL" id="MPM59505.1"/>
    </source>
</evidence>
<comment type="caution">
    <text evidence="2">The sequence shown here is derived from an EMBL/GenBank/DDBJ whole genome shotgun (WGS) entry which is preliminary data.</text>
</comment>
<feature type="domain" description="DSBA-like thioredoxin" evidence="1">
    <location>
        <begin position="14"/>
        <end position="100"/>
    </location>
</feature>
<dbReference type="GO" id="GO:0016491">
    <property type="term" value="F:oxidoreductase activity"/>
    <property type="evidence" value="ECO:0007669"/>
    <property type="project" value="InterPro"/>
</dbReference>
<organism evidence="2">
    <name type="scientific">bioreactor metagenome</name>
    <dbReference type="NCBI Taxonomy" id="1076179"/>
    <lineage>
        <taxon>unclassified sequences</taxon>
        <taxon>metagenomes</taxon>
        <taxon>ecological metagenomes</taxon>
    </lineage>
</organism>
<protein>
    <recommendedName>
        <fullName evidence="1">DSBA-like thioredoxin domain-containing protein</fullName>
    </recommendedName>
</protein>
<dbReference type="AlphaFoldDB" id="A0A645B233"/>
<proteinExistence type="predicted"/>
<evidence type="ECO:0000259" key="1">
    <source>
        <dbReference type="Pfam" id="PF01323"/>
    </source>
</evidence>
<dbReference type="Gene3D" id="3.40.30.10">
    <property type="entry name" value="Glutaredoxin"/>
    <property type="match status" value="1"/>
</dbReference>
<sequence length="119" mass="13015">MFRNFPLPMHPEAQNAAVVAEFAAKHGKFWEAHDALYENQRALGGAMYVDLVKSLGLSPHELGQALEDDTFEERIGTDIQSGERSGVDGTPAFFINGEKLNSPGGYNDLPAVIEALLRK</sequence>
<reference evidence="2" key="1">
    <citation type="submission" date="2019-08" db="EMBL/GenBank/DDBJ databases">
        <authorList>
            <person name="Kucharzyk K."/>
            <person name="Murdoch R.W."/>
            <person name="Higgins S."/>
            <person name="Loffler F."/>
        </authorList>
    </citation>
    <scope>NUCLEOTIDE SEQUENCE</scope>
</reference>
<dbReference type="InterPro" id="IPR001853">
    <property type="entry name" value="DSBA-like_thioredoxin_dom"/>
</dbReference>
<dbReference type="Pfam" id="PF01323">
    <property type="entry name" value="DSBA"/>
    <property type="match status" value="1"/>
</dbReference>
<gene>
    <name evidence="2" type="ORF">SDC9_106349</name>
</gene>
<name>A0A645B233_9ZZZZ</name>
<dbReference type="EMBL" id="VSSQ01017327">
    <property type="protein sequence ID" value="MPM59505.1"/>
    <property type="molecule type" value="Genomic_DNA"/>
</dbReference>
<accession>A0A645B233</accession>